<evidence type="ECO:0000256" key="4">
    <source>
        <dbReference type="ARBA" id="ARBA00022989"/>
    </source>
</evidence>
<evidence type="ECO:0000256" key="1">
    <source>
        <dbReference type="ARBA" id="ARBA00004651"/>
    </source>
</evidence>
<feature type="transmembrane region" description="Helical" evidence="8">
    <location>
        <begin position="261"/>
        <end position="281"/>
    </location>
</feature>
<feature type="transmembrane region" description="Helical" evidence="8">
    <location>
        <begin position="33"/>
        <end position="50"/>
    </location>
</feature>
<evidence type="ECO:0000313" key="11">
    <source>
        <dbReference type="Proteomes" id="UP000292052"/>
    </source>
</evidence>
<dbReference type="GO" id="GO:0022857">
    <property type="term" value="F:transmembrane transporter activity"/>
    <property type="evidence" value="ECO:0007669"/>
    <property type="project" value="InterPro"/>
</dbReference>
<comment type="subcellular location">
    <subcellularLocation>
        <location evidence="1">Cell membrane</location>
        <topology evidence="1">Multi-pass membrane protein</topology>
    </subcellularLocation>
</comment>
<evidence type="ECO:0000256" key="5">
    <source>
        <dbReference type="ARBA" id="ARBA00023136"/>
    </source>
</evidence>
<dbReference type="OrthoDB" id="6133115at2759"/>
<feature type="transmembrane region" description="Helical" evidence="8">
    <location>
        <begin position="223"/>
        <end position="249"/>
    </location>
</feature>
<dbReference type="PROSITE" id="PS00216">
    <property type="entry name" value="SUGAR_TRANSPORT_1"/>
    <property type="match status" value="1"/>
</dbReference>
<feature type="transmembrane region" description="Helical" evidence="8">
    <location>
        <begin position="139"/>
        <end position="160"/>
    </location>
</feature>
<keyword evidence="5 8" id="KW-0472">Membrane</keyword>
<protein>
    <submittedName>
        <fullName evidence="10">Sugar tr and/or MFS 1 domain containing protein</fullName>
    </submittedName>
</protein>
<keyword evidence="6" id="KW-0325">Glycoprotein</keyword>
<dbReference type="InterPro" id="IPR036259">
    <property type="entry name" value="MFS_trans_sf"/>
</dbReference>
<dbReference type="PRINTS" id="PR00171">
    <property type="entry name" value="SUGRTRNSPORT"/>
</dbReference>
<dbReference type="GO" id="GO:0005886">
    <property type="term" value="C:plasma membrane"/>
    <property type="evidence" value="ECO:0007669"/>
    <property type="project" value="UniProtKB-SubCell"/>
</dbReference>
<organism evidence="10 11">
    <name type="scientific">Asbolus verrucosus</name>
    <name type="common">Desert ironclad beetle</name>
    <dbReference type="NCBI Taxonomy" id="1661398"/>
    <lineage>
        <taxon>Eukaryota</taxon>
        <taxon>Metazoa</taxon>
        <taxon>Ecdysozoa</taxon>
        <taxon>Arthropoda</taxon>
        <taxon>Hexapoda</taxon>
        <taxon>Insecta</taxon>
        <taxon>Pterygota</taxon>
        <taxon>Neoptera</taxon>
        <taxon>Endopterygota</taxon>
        <taxon>Coleoptera</taxon>
        <taxon>Polyphaga</taxon>
        <taxon>Cucujiformia</taxon>
        <taxon>Tenebrionidae</taxon>
        <taxon>Pimeliinae</taxon>
        <taxon>Asbolus</taxon>
    </lineage>
</organism>
<dbReference type="FunFam" id="1.20.1250.20:FF:000055">
    <property type="entry name" value="Facilitated trehalose transporter Tret1-2 homolog"/>
    <property type="match status" value="1"/>
</dbReference>
<dbReference type="InterPro" id="IPR005829">
    <property type="entry name" value="Sugar_transporter_CS"/>
</dbReference>
<evidence type="ECO:0000313" key="10">
    <source>
        <dbReference type="EMBL" id="RZC38442.1"/>
    </source>
</evidence>
<feature type="transmembrane region" description="Helical" evidence="8">
    <location>
        <begin position="322"/>
        <end position="345"/>
    </location>
</feature>
<proteinExistence type="inferred from homology"/>
<dbReference type="Gene3D" id="1.20.1250.20">
    <property type="entry name" value="MFS general substrate transporter like domains"/>
    <property type="match status" value="1"/>
</dbReference>
<feature type="transmembrane region" description="Helical" evidence="8">
    <location>
        <begin position="82"/>
        <end position="102"/>
    </location>
</feature>
<keyword evidence="11" id="KW-1185">Reference proteome</keyword>
<evidence type="ECO:0000256" key="3">
    <source>
        <dbReference type="ARBA" id="ARBA00022692"/>
    </source>
</evidence>
<feature type="transmembrane region" description="Helical" evidence="8">
    <location>
        <begin position="389"/>
        <end position="409"/>
    </location>
</feature>
<dbReference type="EMBL" id="QDEB01043264">
    <property type="protein sequence ID" value="RZC38442.1"/>
    <property type="molecule type" value="Genomic_DNA"/>
</dbReference>
<dbReference type="PROSITE" id="PS50850">
    <property type="entry name" value="MFS"/>
    <property type="match status" value="1"/>
</dbReference>
<feature type="transmembrane region" description="Helical" evidence="8">
    <location>
        <begin position="114"/>
        <end position="133"/>
    </location>
</feature>
<evidence type="ECO:0000256" key="2">
    <source>
        <dbReference type="ARBA" id="ARBA00022475"/>
    </source>
</evidence>
<dbReference type="InterPro" id="IPR003663">
    <property type="entry name" value="Sugar/inositol_transpt"/>
</dbReference>
<comment type="caution">
    <text evidence="10">The sequence shown here is derived from an EMBL/GenBank/DDBJ whole genome shotgun (WGS) entry which is preliminary data.</text>
</comment>
<feature type="transmembrane region" description="Helical" evidence="8">
    <location>
        <begin position="357"/>
        <end position="377"/>
    </location>
</feature>
<sequence length="457" mass="50050">MQYGWSAPLIPVLESPDSPVKITETDAAWLENIYMIGGIAGLPLTIYFVDRIGRQKTIIGACITNLIAWIIIAVANSPEYLLVARFLTGLAGDVNFVAAPMYVAEIADQKIRGFLAGIIYLMMLLGILVIYSVGPFVPVYASCVVGAGLLVFELLTYPFMPESPYYLLAKGKHDAAQKSLRRLRGTIDVDKELQNIAQAVERQRSERGRPQDLILIKSNRKAFLIMSVLNGAQHFSSISVILMNLHMILEAAGSIYINSNVAAIIFAAAMLVSASSASFIIDKYGRKILLTSSSLLTGLSLLVIAIYFALKNSGIDVSVASWVPIVSVMVYAAVFKFGLGMVPIVMTAELFPAKVKAIGMTLSDAMYLIFGLISIYLYQTLKESCGIHVPFFIFAGSCFLTAIFCAFVIPETKGKTLEEIQFILKGEPYQPQQVNNIENGEKTNETTIQNKNEITHL</sequence>
<dbReference type="InterPro" id="IPR020846">
    <property type="entry name" value="MFS_dom"/>
</dbReference>
<evidence type="ECO:0000256" key="7">
    <source>
        <dbReference type="ARBA" id="ARBA00024348"/>
    </source>
</evidence>
<comment type="similarity">
    <text evidence="7">Belongs to the major facilitator superfamily. Sugar transporter (TC 2.A.1.1) family. Trehalose transporter subfamily.</text>
</comment>
<dbReference type="Proteomes" id="UP000292052">
    <property type="component" value="Unassembled WGS sequence"/>
</dbReference>
<dbReference type="AlphaFoldDB" id="A0A482VZW0"/>
<feature type="transmembrane region" description="Helical" evidence="8">
    <location>
        <begin position="57"/>
        <end position="76"/>
    </location>
</feature>
<accession>A0A482VZW0</accession>
<reference evidence="10 11" key="1">
    <citation type="submission" date="2017-03" db="EMBL/GenBank/DDBJ databases">
        <title>Genome of the blue death feigning beetle - Asbolus verrucosus.</title>
        <authorList>
            <person name="Rider S.D."/>
        </authorList>
    </citation>
    <scope>NUCLEOTIDE SEQUENCE [LARGE SCALE GENOMIC DNA]</scope>
    <source>
        <strain evidence="10">Butters</strain>
        <tissue evidence="10">Head and leg muscle</tissue>
    </source>
</reference>
<dbReference type="InterPro" id="IPR005828">
    <property type="entry name" value="MFS_sugar_transport-like"/>
</dbReference>
<evidence type="ECO:0000256" key="8">
    <source>
        <dbReference type="SAM" id="Phobius"/>
    </source>
</evidence>
<evidence type="ECO:0000259" key="9">
    <source>
        <dbReference type="PROSITE" id="PS50850"/>
    </source>
</evidence>
<dbReference type="InterPro" id="IPR050549">
    <property type="entry name" value="MFS_Trehalose_Transporter"/>
</dbReference>
<feature type="transmembrane region" description="Helical" evidence="8">
    <location>
        <begin position="288"/>
        <end position="310"/>
    </location>
</feature>
<dbReference type="Pfam" id="PF00083">
    <property type="entry name" value="Sugar_tr"/>
    <property type="match status" value="1"/>
</dbReference>
<name>A0A482VZW0_ASBVE</name>
<feature type="domain" description="Major facilitator superfamily (MFS) profile" evidence="9">
    <location>
        <begin position="1"/>
        <end position="413"/>
    </location>
</feature>
<gene>
    <name evidence="10" type="ORF">BDFB_009152</name>
</gene>
<evidence type="ECO:0000256" key="6">
    <source>
        <dbReference type="ARBA" id="ARBA00023180"/>
    </source>
</evidence>
<keyword evidence="3 8" id="KW-0812">Transmembrane</keyword>
<keyword evidence="2" id="KW-1003">Cell membrane</keyword>
<dbReference type="PANTHER" id="PTHR48021">
    <property type="match status" value="1"/>
</dbReference>
<dbReference type="PANTHER" id="PTHR48021:SF46">
    <property type="entry name" value="MAJOR FACILITATOR SUPERFAMILY (MFS) PROFILE DOMAIN-CONTAINING PROTEIN"/>
    <property type="match status" value="1"/>
</dbReference>
<dbReference type="SUPFAM" id="SSF103473">
    <property type="entry name" value="MFS general substrate transporter"/>
    <property type="match status" value="1"/>
</dbReference>
<keyword evidence="4 8" id="KW-1133">Transmembrane helix</keyword>